<organism evidence="8 9">
    <name type="scientific">Paractinoplanes rishiriensis</name>
    <dbReference type="NCBI Taxonomy" id="1050105"/>
    <lineage>
        <taxon>Bacteria</taxon>
        <taxon>Bacillati</taxon>
        <taxon>Actinomycetota</taxon>
        <taxon>Actinomycetes</taxon>
        <taxon>Micromonosporales</taxon>
        <taxon>Micromonosporaceae</taxon>
        <taxon>Paractinoplanes</taxon>
    </lineage>
</organism>
<gene>
    <name evidence="8" type="ORF">Ari01nite_75830</name>
</gene>
<dbReference type="InterPro" id="IPR001867">
    <property type="entry name" value="OmpR/PhoB-type_DNA-bd"/>
</dbReference>
<dbReference type="SMART" id="SM00028">
    <property type="entry name" value="TPR"/>
    <property type="match status" value="4"/>
</dbReference>
<dbReference type="CDD" id="cd15831">
    <property type="entry name" value="BTAD"/>
    <property type="match status" value="1"/>
</dbReference>
<keyword evidence="3 6" id="KW-0238">DNA-binding</keyword>
<dbReference type="AlphaFoldDB" id="A0A919MYF3"/>
<evidence type="ECO:0000256" key="1">
    <source>
        <dbReference type="ARBA" id="ARBA00005820"/>
    </source>
</evidence>
<comment type="similarity">
    <text evidence="1">Belongs to the AfsR/DnrI/RedD regulatory family.</text>
</comment>
<evidence type="ECO:0000256" key="4">
    <source>
        <dbReference type="ARBA" id="ARBA00023163"/>
    </source>
</evidence>
<dbReference type="Pfam" id="PF03704">
    <property type="entry name" value="BTAD"/>
    <property type="match status" value="1"/>
</dbReference>
<dbReference type="SMART" id="SM00862">
    <property type="entry name" value="Trans_reg_C"/>
    <property type="match status" value="1"/>
</dbReference>
<reference evidence="8" key="1">
    <citation type="submission" date="2021-01" db="EMBL/GenBank/DDBJ databases">
        <title>Whole genome shotgun sequence of Actinoplanes rishiriensis NBRC 108556.</title>
        <authorList>
            <person name="Komaki H."/>
            <person name="Tamura T."/>
        </authorList>
    </citation>
    <scope>NUCLEOTIDE SEQUENCE</scope>
    <source>
        <strain evidence="8">NBRC 108556</strain>
    </source>
</reference>
<name>A0A919MYF3_9ACTN</name>
<keyword evidence="2" id="KW-0805">Transcription regulation</keyword>
<evidence type="ECO:0000259" key="7">
    <source>
        <dbReference type="PROSITE" id="PS51755"/>
    </source>
</evidence>
<dbReference type="InterPro" id="IPR027417">
    <property type="entry name" value="P-loop_NTPase"/>
</dbReference>
<dbReference type="InterPro" id="IPR051677">
    <property type="entry name" value="AfsR-DnrI-RedD_regulator"/>
</dbReference>
<keyword evidence="5" id="KW-0802">TPR repeat</keyword>
<dbReference type="SUPFAM" id="SSF46894">
    <property type="entry name" value="C-terminal effector domain of the bipartite response regulators"/>
    <property type="match status" value="1"/>
</dbReference>
<evidence type="ECO:0000256" key="2">
    <source>
        <dbReference type="ARBA" id="ARBA00023015"/>
    </source>
</evidence>
<dbReference type="PROSITE" id="PS51755">
    <property type="entry name" value="OMPR_PHOB"/>
    <property type="match status" value="1"/>
</dbReference>
<dbReference type="GO" id="GO:0000160">
    <property type="term" value="P:phosphorelay signal transduction system"/>
    <property type="evidence" value="ECO:0007669"/>
    <property type="project" value="InterPro"/>
</dbReference>
<dbReference type="PANTHER" id="PTHR35807:SF1">
    <property type="entry name" value="TRANSCRIPTIONAL REGULATOR REDD"/>
    <property type="match status" value="1"/>
</dbReference>
<evidence type="ECO:0000256" key="5">
    <source>
        <dbReference type="PROSITE-ProRule" id="PRU00339"/>
    </source>
</evidence>
<dbReference type="InterPro" id="IPR019734">
    <property type="entry name" value="TPR_rpt"/>
</dbReference>
<dbReference type="InterPro" id="IPR016032">
    <property type="entry name" value="Sig_transdc_resp-reg_C-effctor"/>
</dbReference>
<dbReference type="Gene3D" id="3.40.50.300">
    <property type="entry name" value="P-loop containing nucleotide triphosphate hydrolases"/>
    <property type="match status" value="1"/>
</dbReference>
<dbReference type="Gene3D" id="1.10.10.10">
    <property type="entry name" value="Winged helix-like DNA-binding domain superfamily/Winged helix DNA-binding domain"/>
    <property type="match status" value="2"/>
</dbReference>
<dbReference type="SUPFAM" id="SSF52540">
    <property type="entry name" value="P-loop containing nucleoside triphosphate hydrolases"/>
    <property type="match status" value="1"/>
</dbReference>
<sequence>MRFGILGPTELRDGQGSVPLGAAKQRGLLSLLLLRFGRPVHLDTLVEHLWPGGTGDQRKSIYPMVSRLRAVLRRSGVRFALDRVGGGYQLDIDPLSVDFHEFGALVEQSRQATPAVAAAQLQRAIDLWRGEPLADLRGPAAEHLRRQLGETHLEAHRLLAAARLRIGQHTSVLMQLASLIHEQDLDESLARLWISALCADGRDDDARRHLAAFRKRFRRQLHIDPEIDFDSIRSGQLNAAAGRPRQLPYGIPGFIGRADLLADLDRLAETGPDRPSVVMITGMPGVGKTALAVHWARRRLAQFPDGQLFLDCGAFGSGTPVDPAEALGRFLSALGVPPDKIPEDPEERRHRFNDLVDGRRLLIVLDNVAGSTQARPLIPAAVTCMTIITSRQRLSGLTIREGVHNLVGYPLAETESSALLAQVVGEQRAAGEPAAVDRLAGIAGGLPLALRIIGEQVAERPRARIADLAGELLWQRTGDDDLVTVFDWSYNALSPEAATLFRRLALHPGTRISLDSAAALSGAGRAQTEQTLNLLARASLIEHDAARHYRLHDLLRQYAGTREDSPAEITAARITVLSWFLRSATNAAAVLAPDLPPVPDLPPAPPHVMEFATEAAALAWCQQERQNLAAAARSAVTHGLYRHGWQIPAAIHDLLTRTGRYDDLINLNQIGAESARQDAHTFGEIANLSNLGYALCKTHQYDRAAVTLSTARARASESGDVAAESVCAHNLACALLKTGDAPLAIKIFLAVRATSRQLGNRYGEAATLHRLGDAYRQANQRERALATYTEALEIRRRIGSARGQGESHQGLSGFYLESGNLSLAAEHCAAALLIHERIQDTAGRCDALITRADIDLAAEADTAVAHARAAVAACAELGDSYRQVNALALLADALQRSRACSEAARIRDEALRMAVGLSEPDASPLREKLLSTTRDK</sequence>
<accession>A0A919MYF3</accession>
<feature type="domain" description="OmpR/PhoB-type" evidence="7">
    <location>
        <begin position="1"/>
        <end position="92"/>
    </location>
</feature>
<dbReference type="Gene3D" id="1.25.40.10">
    <property type="entry name" value="Tetratricopeptide repeat domain"/>
    <property type="match status" value="2"/>
</dbReference>
<dbReference type="PROSITE" id="PS50005">
    <property type="entry name" value="TPR"/>
    <property type="match status" value="1"/>
</dbReference>
<dbReference type="InterPro" id="IPR036388">
    <property type="entry name" value="WH-like_DNA-bd_sf"/>
</dbReference>
<dbReference type="InterPro" id="IPR005158">
    <property type="entry name" value="BTAD"/>
</dbReference>
<evidence type="ECO:0000313" key="8">
    <source>
        <dbReference type="EMBL" id="GIF00119.1"/>
    </source>
</evidence>
<keyword evidence="4" id="KW-0804">Transcription</keyword>
<dbReference type="PRINTS" id="PR00364">
    <property type="entry name" value="DISEASERSIST"/>
</dbReference>
<keyword evidence="9" id="KW-1185">Reference proteome</keyword>
<proteinExistence type="inferred from homology"/>
<evidence type="ECO:0000313" key="9">
    <source>
        <dbReference type="Proteomes" id="UP000636960"/>
    </source>
</evidence>
<dbReference type="SMART" id="SM01043">
    <property type="entry name" value="BTAD"/>
    <property type="match status" value="1"/>
</dbReference>
<feature type="repeat" description="TPR" evidence="5">
    <location>
        <begin position="765"/>
        <end position="798"/>
    </location>
</feature>
<dbReference type="Pfam" id="PF13401">
    <property type="entry name" value="AAA_22"/>
    <property type="match status" value="1"/>
</dbReference>
<protein>
    <submittedName>
        <fullName evidence="8">XRE family transcriptional regulator</fullName>
    </submittedName>
</protein>
<evidence type="ECO:0000256" key="3">
    <source>
        <dbReference type="ARBA" id="ARBA00023125"/>
    </source>
</evidence>
<comment type="caution">
    <text evidence="8">The sequence shown here is derived from an EMBL/GenBank/DDBJ whole genome shotgun (WGS) entry which is preliminary data.</text>
</comment>
<dbReference type="SUPFAM" id="SSF48452">
    <property type="entry name" value="TPR-like"/>
    <property type="match status" value="3"/>
</dbReference>
<dbReference type="PANTHER" id="PTHR35807">
    <property type="entry name" value="TRANSCRIPTIONAL REGULATOR REDD-RELATED"/>
    <property type="match status" value="1"/>
</dbReference>
<feature type="DNA-binding region" description="OmpR/PhoB-type" evidence="6">
    <location>
        <begin position="1"/>
        <end position="92"/>
    </location>
</feature>
<evidence type="ECO:0000256" key="6">
    <source>
        <dbReference type="PROSITE-ProRule" id="PRU01091"/>
    </source>
</evidence>
<dbReference type="InterPro" id="IPR049945">
    <property type="entry name" value="AAA_22"/>
</dbReference>
<dbReference type="GO" id="GO:0006355">
    <property type="term" value="P:regulation of DNA-templated transcription"/>
    <property type="evidence" value="ECO:0007669"/>
    <property type="project" value="InterPro"/>
</dbReference>
<dbReference type="Pfam" id="PF13424">
    <property type="entry name" value="TPR_12"/>
    <property type="match status" value="1"/>
</dbReference>
<dbReference type="GO" id="GO:0003677">
    <property type="term" value="F:DNA binding"/>
    <property type="evidence" value="ECO:0007669"/>
    <property type="project" value="UniProtKB-UniRule"/>
</dbReference>
<dbReference type="Proteomes" id="UP000636960">
    <property type="component" value="Unassembled WGS sequence"/>
</dbReference>
<dbReference type="EMBL" id="BOMV01000080">
    <property type="protein sequence ID" value="GIF00119.1"/>
    <property type="molecule type" value="Genomic_DNA"/>
</dbReference>
<dbReference type="GO" id="GO:0043531">
    <property type="term" value="F:ADP binding"/>
    <property type="evidence" value="ECO:0007669"/>
    <property type="project" value="InterPro"/>
</dbReference>
<dbReference type="InterPro" id="IPR011990">
    <property type="entry name" value="TPR-like_helical_dom_sf"/>
</dbReference>